<dbReference type="VEuPathDB" id="FungiDB:BO80DRAFT_429773"/>
<accession>A0A395GJ75</accession>
<dbReference type="Proteomes" id="UP000249402">
    <property type="component" value="Unassembled WGS sequence"/>
</dbReference>
<evidence type="ECO:0000313" key="2">
    <source>
        <dbReference type="Proteomes" id="UP000249402"/>
    </source>
</evidence>
<organism evidence="1 2">
    <name type="scientific">Aspergillus ibericus CBS 121593</name>
    <dbReference type="NCBI Taxonomy" id="1448316"/>
    <lineage>
        <taxon>Eukaryota</taxon>
        <taxon>Fungi</taxon>
        <taxon>Dikarya</taxon>
        <taxon>Ascomycota</taxon>
        <taxon>Pezizomycotina</taxon>
        <taxon>Eurotiomycetes</taxon>
        <taxon>Eurotiomycetidae</taxon>
        <taxon>Eurotiales</taxon>
        <taxon>Aspergillaceae</taxon>
        <taxon>Aspergillus</taxon>
        <taxon>Aspergillus subgen. Circumdati</taxon>
    </lineage>
</organism>
<dbReference type="EMBL" id="KZ824490">
    <property type="protein sequence ID" value="RAK95531.1"/>
    <property type="molecule type" value="Genomic_DNA"/>
</dbReference>
<gene>
    <name evidence="1" type="ORF">BO80DRAFT_429773</name>
</gene>
<dbReference type="OrthoDB" id="2947043at2759"/>
<dbReference type="AlphaFoldDB" id="A0A395GJ75"/>
<proteinExistence type="predicted"/>
<sequence>MATFTNQASTFQATLLSLFAGNPSDTDTDLAKIFPPTFTQRDDHTTRDFTGFVKHMQWDGQCRGDISVRGSGG</sequence>
<evidence type="ECO:0000313" key="1">
    <source>
        <dbReference type="EMBL" id="RAK95531.1"/>
    </source>
</evidence>
<keyword evidence="2" id="KW-1185">Reference proteome</keyword>
<protein>
    <submittedName>
        <fullName evidence="1">Uncharacterized protein</fullName>
    </submittedName>
</protein>
<dbReference type="RefSeq" id="XP_025569859.1">
    <property type="nucleotide sequence ID" value="XM_025720554.1"/>
</dbReference>
<name>A0A395GJ75_9EURO</name>
<dbReference type="GeneID" id="37225419"/>
<reference evidence="1 2" key="1">
    <citation type="submission" date="2018-02" db="EMBL/GenBank/DDBJ databases">
        <title>The genomes of Aspergillus section Nigri reveals drivers in fungal speciation.</title>
        <authorList>
            <consortium name="DOE Joint Genome Institute"/>
            <person name="Vesth T.C."/>
            <person name="Nybo J."/>
            <person name="Theobald S."/>
            <person name="Brandl J."/>
            <person name="Frisvad J.C."/>
            <person name="Nielsen K.F."/>
            <person name="Lyhne E.K."/>
            <person name="Kogle M.E."/>
            <person name="Kuo A."/>
            <person name="Riley R."/>
            <person name="Clum A."/>
            <person name="Nolan M."/>
            <person name="Lipzen A."/>
            <person name="Salamov A."/>
            <person name="Henrissat B."/>
            <person name="Wiebenga A."/>
            <person name="De vries R.P."/>
            <person name="Grigoriev I.V."/>
            <person name="Mortensen U.H."/>
            <person name="Andersen M.R."/>
            <person name="Baker S.E."/>
        </authorList>
    </citation>
    <scope>NUCLEOTIDE SEQUENCE [LARGE SCALE GENOMIC DNA]</scope>
    <source>
        <strain evidence="1 2">CBS 121593</strain>
    </source>
</reference>